<dbReference type="GO" id="GO:0031177">
    <property type="term" value="F:phosphopantetheine binding"/>
    <property type="evidence" value="ECO:0007669"/>
    <property type="project" value="TreeGrafter"/>
</dbReference>
<proteinExistence type="predicted"/>
<evidence type="ECO:0000256" key="1">
    <source>
        <dbReference type="ARBA" id="ARBA00022450"/>
    </source>
</evidence>
<dbReference type="FunFam" id="1.10.1200.10:FF:000016">
    <property type="entry name" value="Non-ribosomal peptide synthase"/>
    <property type="match status" value="1"/>
</dbReference>
<dbReference type="PANTHER" id="PTHR45527">
    <property type="entry name" value="NONRIBOSOMAL PEPTIDE SYNTHETASE"/>
    <property type="match status" value="1"/>
</dbReference>
<protein>
    <submittedName>
        <fullName evidence="4">Non-ribosomal peptide synthetase</fullName>
    </submittedName>
</protein>
<evidence type="ECO:0000313" key="4">
    <source>
        <dbReference type="EMBL" id="RZQ51504.1"/>
    </source>
</evidence>
<accession>A0A4Q7IHH0</accession>
<keyword evidence="1" id="KW-0596">Phosphopantetheine</keyword>
<evidence type="ECO:0000256" key="2">
    <source>
        <dbReference type="ARBA" id="ARBA00022553"/>
    </source>
</evidence>
<dbReference type="GO" id="GO:0005737">
    <property type="term" value="C:cytoplasm"/>
    <property type="evidence" value="ECO:0007669"/>
    <property type="project" value="TreeGrafter"/>
</dbReference>
<dbReference type="Gene3D" id="1.10.1200.10">
    <property type="entry name" value="ACP-like"/>
    <property type="match status" value="1"/>
</dbReference>
<dbReference type="Proteomes" id="UP000291338">
    <property type="component" value="Unassembled WGS sequence"/>
</dbReference>
<name>A0A4Q7IHH0_9GAMM</name>
<dbReference type="GO" id="GO:0044550">
    <property type="term" value="P:secondary metabolite biosynthetic process"/>
    <property type="evidence" value="ECO:0007669"/>
    <property type="project" value="TreeGrafter"/>
</dbReference>
<dbReference type="InterPro" id="IPR036736">
    <property type="entry name" value="ACP-like_sf"/>
</dbReference>
<dbReference type="PROSITE" id="PS50075">
    <property type="entry name" value="CARRIER"/>
    <property type="match status" value="1"/>
</dbReference>
<dbReference type="GO" id="GO:0043041">
    <property type="term" value="P:amino acid activation for nonribosomal peptide biosynthetic process"/>
    <property type="evidence" value="ECO:0007669"/>
    <property type="project" value="TreeGrafter"/>
</dbReference>
<dbReference type="PANTHER" id="PTHR45527:SF1">
    <property type="entry name" value="FATTY ACID SYNTHASE"/>
    <property type="match status" value="1"/>
</dbReference>
<dbReference type="InterPro" id="IPR006162">
    <property type="entry name" value="Ppantetheine_attach_site"/>
</dbReference>
<comment type="caution">
    <text evidence="4">The sequence shown here is derived from an EMBL/GenBank/DDBJ whole genome shotgun (WGS) entry which is preliminary data.</text>
</comment>
<gene>
    <name evidence="4" type="ORF">C1E23_19255</name>
</gene>
<organism evidence="4 5">
    <name type="scientific">Pseudoalteromonas phenolica</name>
    <dbReference type="NCBI Taxonomy" id="161398"/>
    <lineage>
        <taxon>Bacteria</taxon>
        <taxon>Pseudomonadati</taxon>
        <taxon>Pseudomonadota</taxon>
        <taxon>Gammaproteobacteria</taxon>
        <taxon>Alteromonadales</taxon>
        <taxon>Pseudoalteromonadaceae</taxon>
        <taxon>Pseudoalteromonas</taxon>
    </lineage>
</organism>
<dbReference type="SUPFAM" id="SSF47336">
    <property type="entry name" value="ACP-like"/>
    <property type="match status" value="1"/>
</dbReference>
<dbReference type="EMBL" id="PPSX01000096">
    <property type="protein sequence ID" value="RZQ51504.1"/>
    <property type="molecule type" value="Genomic_DNA"/>
</dbReference>
<evidence type="ECO:0000313" key="5">
    <source>
        <dbReference type="Proteomes" id="UP000291338"/>
    </source>
</evidence>
<feature type="domain" description="Carrier" evidence="3">
    <location>
        <begin position="21"/>
        <end position="98"/>
    </location>
</feature>
<dbReference type="RefSeq" id="WP_206076494.1">
    <property type="nucleotide sequence ID" value="NZ_PPSX01000096.1"/>
</dbReference>
<dbReference type="GO" id="GO:0072330">
    <property type="term" value="P:monocarboxylic acid biosynthetic process"/>
    <property type="evidence" value="ECO:0007669"/>
    <property type="project" value="UniProtKB-ARBA"/>
</dbReference>
<reference evidence="4 5" key="1">
    <citation type="submission" date="2018-01" db="EMBL/GenBank/DDBJ databases">
        <title>Co-occurrence of chitin degradation, pigmentation and bioactivity in marine Pseudoalteromonas.</title>
        <authorList>
            <person name="Paulsen S."/>
            <person name="Gram L."/>
            <person name="Machado H."/>
        </authorList>
    </citation>
    <scope>NUCLEOTIDE SEQUENCE [LARGE SCALE GENOMIC DNA]</scope>
    <source>
        <strain evidence="4 5">S3898</strain>
    </source>
</reference>
<keyword evidence="2" id="KW-0597">Phosphoprotein</keyword>
<dbReference type="InterPro" id="IPR009081">
    <property type="entry name" value="PP-bd_ACP"/>
</dbReference>
<dbReference type="PROSITE" id="PS00012">
    <property type="entry name" value="PHOSPHOPANTETHEINE"/>
    <property type="match status" value="1"/>
</dbReference>
<dbReference type="AlphaFoldDB" id="A0A4Q7IHH0"/>
<sequence>VDRKQLAGLFAEVAHNDTYQKPETALEKQLADIWQPLLKREKISRMDDFFAIGGDSLAATQLLQTLQRQHLIPMSVSLTTLFNAPTLAQFANRIENAWQDLGGNNINQETLFEEGTI</sequence>
<evidence type="ECO:0000259" key="3">
    <source>
        <dbReference type="PROSITE" id="PS50075"/>
    </source>
</evidence>
<feature type="non-terminal residue" evidence="4">
    <location>
        <position position="1"/>
    </location>
</feature>
<dbReference type="Pfam" id="PF00550">
    <property type="entry name" value="PP-binding"/>
    <property type="match status" value="1"/>
</dbReference>